<sequence length="374" mass="39018">MATFIISSMVSRLTPTSAPPTHQAHGAPAAPPPHARGASSAVAAGAGAALRPRGVPPGPSAPRRGVAGDALLRPYVMARAIDGRHVEGADLARLRQAHGTVEATRSLLSIGRGNVAQDIERTGGESLRGMTAAKAVAEHLVGAGWPQLAARAAGAIAARAGNCDEHAALAALLHVPRLRPQEALCQVISHEIPHVWTEVRGGGGPEDDLVMDAWLEGPAVFAPDGQWSDTPATKEEYFVQGGPEKACLDVLLAYSGAALHAWVEYERSQVPEGSLPPPGYAYPAMPAVSRAFERRVQRKLSGAGEAERAASAGVPREALTALPAMQEARRAVRYGVLAVGVARQMTAGLDVRQAVAEVPALLYGAACRLRRRTS</sequence>
<dbReference type="EMBL" id="KF944843">
    <property type="protein sequence ID" value="AIE45708.1"/>
    <property type="molecule type" value="Genomic_DNA"/>
</dbReference>
<evidence type="ECO:0000313" key="7">
    <source>
        <dbReference type="EMBL" id="AIE45703.1"/>
    </source>
</evidence>
<dbReference type="OMA" id="PENDEMN"/>
<organism evidence="11">
    <name type="scientific">Paracidovorax citrulli</name>
    <name type="common">Acidovorax citrulli</name>
    <dbReference type="NCBI Taxonomy" id="80869"/>
    <lineage>
        <taxon>Bacteria</taxon>
        <taxon>Pseudomonadati</taxon>
        <taxon>Pseudomonadota</taxon>
        <taxon>Betaproteobacteria</taxon>
        <taxon>Burkholderiales</taxon>
        <taxon>Comamonadaceae</taxon>
        <taxon>Paracidovorax</taxon>
    </lineage>
</organism>
<evidence type="ECO:0000313" key="6">
    <source>
        <dbReference type="EMBL" id="AIE45702.1"/>
    </source>
</evidence>
<dbReference type="EMBL" id="KF944841">
    <property type="protein sequence ID" value="AIE45706.1"/>
    <property type="molecule type" value="Genomic_DNA"/>
</dbReference>
<dbReference type="EMBL" id="KF944840">
    <property type="protein sequence ID" value="AIE45705.1"/>
    <property type="molecule type" value="Genomic_DNA"/>
</dbReference>
<dbReference type="EMBL" id="KF944842">
    <property type="protein sequence ID" value="AIE45707.1"/>
    <property type="molecule type" value="Genomic_DNA"/>
</dbReference>
<evidence type="ECO:0000313" key="3">
    <source>
        <dbReference type="EMBL" id="AIE45699.1"/>
    </source>
</evidence>
<reference evidence="11" key="1">
    <citation type="journal article" date="2014" name="Phytopathology">
        <title>Comparative analysis of type III secreted effector genes reflects divergence of Acidovorax citrulli strains into three distinct lineages.</title>
        <authorList>
            <person name="Eckshtain-Levi N."/>
            <person name="Munitz T."/>
            <person name="Zivanovic M."/>
            <person name="Traore S.M."/>
            <person name="Sproer C."/>
            <person name="Zhao B."/>
            <person name="Welbaum G."/>
            <person name="Walcott R.R."/>
            <person name="Sikorski J."/>
            <person name="Burdman S."/>
        </authorList>
    </citation>
    <scope>NUCLEOTIDE SEQUENCE</scope>
    <source>
        <strain evidence="2">7a1</strain>
        <strain evidence="11">AAC206-102</strain>
        <strain evidence="9">AAC92-17</strain>
        <strain evidence="12">AAC94-12</strain>
        <strain evidence="10">AAC94-21</strain>
        <strain evidence="4">Tw148</strain>
        <strain evidence="3">Tw16</strain>
        <strain evidence="5">W1</strain>
        <strain evidence="6">W2</strain>
        <strain evidence="7">W4</strain>
        <strain evidence="8">W6</strain>
    </source>
</reference>
<evidence type="ECO:0000313" key="9">
    <source>
        <dbReference type="EMBL" id="AIE45705.1"/>
    </source>
</evidence>
<dbReference type="EMBL" id="KF944838">
    <property type="protein sequence ID" value="AIE45703.1"/>
    <property type="molecule type" value="Genomic_DNA"/>
</dbReference>
<evidence type="ECO:0000313" key="11">
    <source>
        <dbReference type="EMBL" id="AIE45707.1"/>
    </source>
</evidence>
<dbReference type="EMBL" id="KF944837">
    <property type="protein sequence ID" value="AIE45702.1"/>
    <property type="molecule type" value="Genomic_DNA"/>
</dbReference>
<evidence type="ECO:0000313" key="10">
    <source>
        <dbReference type="EMBL" id="AIE45706.1"/>
    </source>
</evidence>
<protein>
    <submittedName>
        <fullName evidence="11">Uncharacterized protein</fullName>
    </submittedName>
</protein>
<dbReference type="EMBL" id="KF944835">
    <property type="protein sequence ID" value="AIE45700.1"/>
    <property type="molecule type" value="Genomic_DNA"/>
</dbReference>
<feature type="non-terminal residue" evidence="11">
    <location>
        <position position="374"/>
    </location>
</feature>
<feature type="compositionally biased region" description="Low complexity" evidence="1">
    <location>
        <begin position="35"/>
        <end position="53"/>
    </location>
</feature>
<evidence type="ECO:0000313" key="5">
    <source>
        <dbReference type="EMBL" id="AIE45701.1"/>
    </source>
</evidence>
<evidence type="ECO:0000256" key="1">
    <source>
        <dbReference type="SAM" id="MobiDB-lite"/>
    </source>
</evidence>
<dbReference type="AlphaFoldDB" id="A0A068LF84"/>
<evidence type="ECO:0000313" key="4">
    <source>
        <dbReference type="EMBL" id="AIE45700.1"/>
    </source>
</evidence>
<accession>A0A068LF84</accession>
<feature type="region of interest" description="Disordered" evidence="1">
    <location>
        <begin position="13"/>
        <end position="66"/>
    </location>
</feature>
<proteinExistence type="predicted"/>
<feature type="compositionally biased region" description="Low complexity" evidence="1">
    <location>
        <begin position="19"/>
        <end position="28"/>
    </location>
</feature>
<evidence type="ECO:0000313" key="8">
    <source>
        <dbReference type="EMBL" id="AIE45704.1"/>
    </source>
</evidence>
<evidence type="ECO:0000313" key="12">
    <source>
        <dbReference type="EMBL" id="AIE45708.1"/>
    </source>
</evidence>
<evidence type="ECO:0000313" key="2">
    <source>
        <dbReference type="EMBL" id="AIE45698.1"/>
    </source>
</evidence>
<dbReference type="EMBL" id="KF944833">
    <property type="protein sequence ID" value="AIE45698.1"/>
    <property type="molecule type" value="Genomic_DNA"/>
</dbReference>
<name>A0A068LF84_PARCI</name>
<dbReference type="EMBL" id="KF944839">
    <property type="protein sequence ID" value="AIE45704.1"/>
    <property type="molecule type" value="Genomic_DNA"/>
</dbReference>
<dbReference type="EMBL" id="KF944834">
    <property type="protein sequence ID" value="AIE45699.1"/>
    <property type="molecule type" value="Genomic_DNA"/>
</dbReference>
<dbReference type="EMBL" id="KF944836">
    <property type="protein sequence ID" value="AIE45701.1"/>
    <property type="molecule type" value="Genomic_DNA"/>
</dbReference>